<evidence type="ECO:0000313" key="3">
    <source>
        <dbReference type="EMBL" id="RZS76923.1"/>
    </source>
</evidence>
<dbReference type="InterPro" id="IPR036866">
    <property type="entry name" value="RibonucZ/Hydroxyglut_hydro"/>
</dbReference>
<feature type="domain" description="Metallo-beta-lactamase" evidence="2">
    <location>
        <begin position="33"/>
        <end position="233"/>
    </location>
</feature>
<dbReference type="InterPro" id="IPR001279">
    <property type="entry name" value="Metallo-B-lactamas"/>
</dbReference>
<organism evidence="3 4">
    <name type="scientific">Pigmentiphaga kullae</name>
    <dbReference type="NCBI Taxonomy" id="151784"/>
    <lineage>
        <taxon>Bacteria</taxon>
        <taxon>Pseudomonadati</taxon>
        <taxon>Pseudomonadota</taxon>
        <taxon>Betaproteobacteria</taxon>
        <taxon>Burkholderiales</taxon>
        <taxon>Alcaligenaceae</taxon>
        <taxon>Pigmentiphaga</taxon>
    </lineage>
</organism>
<proteinExistence type="inferred from homology"/>
<dbReference type="AlphaFoldDB" id="A0A4Q7N6E6"/>
<dbReference type="SMART" id="SM00849">
    <property type="entry name" value="Lactamase_B"/>
    <property type="match status" value="1"/>
</dbReference>
<accession>A0A4Q7N6E6</accession>
<keyword evidence="3" id="KW-0378">Hydrolase</keyword>
<dbReference type="InterPro" id="IPR050855">
    <property type="entry name" value="NDM-1-like"/>
</dbReference>
<evidence type="ECO:0000256" key="1">
    <source>
        <dbReference type="ARBA" id="ARBA00005250"/>
    </source>
</evidence>
<dbReference type="Proteomes" id="UP000292445">
    <property type="component" value="Unassembled WGS sequence"/>
</dbReference>
<evidence type="ECO:0000313" key="4">
    <source>
        <dbReference type="Proteomes" id="UP000292445"/>
    </source>
</evidence>
<comment type="caution">
    <text evidence="3">The sequence shown here is derived from an EMBL/GenBank/DDBJ whole genome shotgun (WGS) entry which is preliminary data.</text>
</comment>
<dbReference type="RefSeq" id="WP_130361994.1">
    <property type="nucleotide sequence ID" value="NZ_SGXC01000004.1"/>
</dbReference>
<dbReference type="SUPFAM" id="SSF56281">
    <property type="entry name" value="Metallo-hydrolase/oxidoreductase"/>
    <property type="match status" value="1"/>
</dbReference>
<reference evidence="3 4" key="1">
    <citation type="submission" date="2019-02" db="EMBL/GenBank/DDBJ databases">
        <title>Genomic Encyclopedia of Type Strains, Phase IV (KMG-IV): sequencing the most valuable type-strain genomes for metagenomic binning, comparative biology and taxonomic classification.</title>
        <authorList>
            <person name="Goeker M."/>
        </authorList>
    </citation>
    <scope>NUCLEOTIDE SEQUENCE [LARGE SCALE GENOMIC DNA]</scope>
    <source>
        <strain evidence="3 4">K24</strain>
    </source>
</reference>
<sequence length="337" mass="37246">MTTSTAKWRFTKGLHDLGNGLHAYLVPDGSWGWSNAGLISDGGESLLVDTLFDLPMTSEMLASMRDAVPAAKRIGALVNTHGNGDHTFGNQLLEGSRIIASNGCVEDMKHRPPEQYAGWQKDWPGMGMAGKFWQEVIGSRFDFSGIRLTLPTETFDHRMDLKVGDKEVQLIEVGPAHTRGDVLVYVPQDRTVFTGDIMFVGAHPAIWTGPVSNWIAACDLMLGWDVETIVPGHGPITDKDGVREFRDYLIYLLAESRRCLEAGMSFEQAVDAISMDRWANWGEDERLCVNVYACYREISGGALPAPNVMDMLALMGKRHFARKPHACGHDHCDGNHS</sequence>
<dbReference type="GO" id="GO:0016787">
    <property type="term" value="F:hydrolase activity"/>
    <property type="evidence" value="ECO:0007669"/>
    <property type="project" value="UniProtKB-KW"/>
</dbReference>
<evidence type="ECO:0000259" key="2">
    <source>
        <dbReference type="SMART" id="SM00849"/>
    </source>
</evidence>
<dbReference type="EMBL" id="SGXC01000004">
    <property type="protein sequence ID" value="RZS76923.1"/>
    <property type="molecule type" value="Genomic_DNA"/>
</dbReference>
<dbReference type="Gene3D" id="3.60.15.10">
    <property type="entry name" value="Ribonuclease Z/Hydroxyacylglutathione hydrolase-like"/>
    <property type="match status" value="1"/>
</dbReference>
<keyword evidence="4" id="KW-1185">Reference proteome</keyword>
<comment type="similarity">
    <text evidence="1">Belongs to the metallo-beta-lactamase superfamily. Class-B beta-lactamase family.</text>
</comment>
<name>A0A4Q7N6E6_9BURK</name>
<dbReference type="PANTHER" id="PTHR42951">
    <property type="entry name" value="METALLO-BETA-LACTAMASE DOMAIN-CONTAINING"/>
    <property type="match status" value="1"/>
</dbReference>
<gene>
    <name evidence="3" type="ORF">EV675_5646</name>
</gene>
<dbReference type="Pfam" id="PF00753">
    <property type="entry name" value="Lactamase_B"/>
    <property type="match status" value="1"/>
</dbReference>
<protein>
    <submittedName>
        <fullName evidence="3">Glyoxylase-like metal-dependent hydrolase (Beta-lactamase superfamily II)</fullName>
    </submittedName>
</protein>
<dbReference type="CDD" id="cd16282">
    <property type="entry name" value="metallo-hydrolase-like_MBL-fold"/>
    <property type="match status" value="1"/>
</dbReference>
<dbReference type="PANTHER" id="PTHR42951:SF4">
    <property type="entry name" value="ACYL-COENZYME A THIOESTERASE MBLAC2"/>
    <property type="match status" value="1"/>
</dbReference>
<dbReference type="GO" id="GO:0017001">
    <property type="term" value="P:antibiotic catabolic process"/>
    <property type="evidence" value="ECO:0007669"/>
    <property type="project" value="UniProtKB-ARBA"/>
</dbReference>
<dbReference type="OrthoDB" id="5290005at2"/>